<protein>
    <submittedName>
        <fullName evidence="1">Uncharacterized protein</fullName>
    </submittedName>
</protein>
<accession>A0A517XWC7</accession>
<dbReference type="Proteomes" id="UP000319576">
    <property type="component" value="Chromosome"/>
</dbReference>
<reference evidence="1 2" key="1">
    <citation type="submission" date="2019-02" db="EMBL/GenBank/DDBJ databases">
        <title>Deep-cultivation of Planctomycetes and their phenomic and genomic characterization uncovers novel biology.</title>
        <authorList>
            <person name="Wiegand S."/>
            <person name="Jogler M."/>
            <person name="Boedeker C."/>
            <person name="Pinto D."/>
            <person name="Vollmers J."/>
            <person name="Rivas-Marin E."/>
            <person name="Kohn T."/>
            <person name="Peeters S.H."/>
            <person name="Heuer A."/>
            <person name="Rast P."/>
            <person name="Oberbeckmann S."/>
            <person name="Bunk B."/>
            <person name="Jeske O."/>
            <person name="Meyerdierks A."/>
            <person name="Storesund J.E."/>
            <person name="Kallscheuer N."/>
            <person name="Luecker S."/>
            <person name="Lage O.M."/>
            <person name="Pohl T."/>
            <person name="Merkel B.J."/>
            <person name="Hornburger P."/>
            <person name="Mueller R.-W."/>
            <person name="Bruemmer F."/>
            <person name="Labrenz M."/>
            <person name="Spormann A.M."/>
            <person name="Op den Camp H."/>
            <person name="Overmann J."/>
            <person name="Amann R."/>
            <person name="Jetten M.S.M."/>
            <person name="Mascher T."/>
            <person name="Medema M.H."/>
            <person name="Devos D.P."/>
            <person name="Kaster A.-K."/>
            <person name="Ovreas L."/>
            <person name="Rohde M."/>
            <person name="Galperin M.Y."/>
            <person name="Jogler C."/>
        </authorList>
    </citation>
    <scope>NUCLEOTIDE SEQUENCE [LARGE SCALE GENOMIC DNA]</scope>
    <source>
        <strain evidence="1 2">ETA_A1</strain>
    </source>
</reference>
<dbReference type="RefSeq" id="WP_145241023.1">
    <property type="nucleotide sequence ID" value="NZ_CP036273.1"/>
</dbReference>
<keyword evidence="2" id="KW-1185">Reference proteome</keyword>
<dbReference type="EMBL" id="CP036273">
    <property type="protein sequence ID" value="QDU21797.1"/>
    <property type="molecule type" value="Genomic_DNA"/>
</dbReference>
<gene>
    <name evidence="1" type="ORF">ETAA1_37700</name>
</gene>
<evidence type="ECO:0000313" key="2">
    <source>
        <dbReference type="Proteomes" id="UP000319576"/>
    </source>
</evidence>
<proteinExistence type="predicted"/>
<name>A0A517XWC7_9BACT</name>
<evidence type="ECO:0000313" key="1">
    <source>
        <dbReference type="EMBL" id="QDU21797.1"/>
    </source>
</evidence>
<organism evidence="1 2">
    <name type="scientific">Urbifossiella limnaea</name>
    <dbReference type="NCBI Taxonomy" id="2528023"/>
    <lineage>
        <taxon>Bacteria</taxon>
        <taxon>Pseudomonadati</taxon>
        <taxon>Planctomycetota</taxon>
        <taxon>Planctomycetia</taxon>
        <taxon>Gemmatales</taxon>
        <taxon>Gemmataceae</taxon>
        <taxon>Urbifossiella</taxon>
    </lineage>
</organism>
<sequence length="270" mass="29582">MQSLTLVQEEMAHLRHARFEHRRVKDMVVALGSPADLGRQISATAADLGRSLWRFGDLYDPATPLPAGFRFVVRASSDILASLVWLRASGVLLNDLLAGDGEELGGHRLPALCFRGADIRGGLVLFADDGSLPLYPHWHTSWPKKSSDTRYEAIWLASWAEWVRWAAALPPRDHPSAAPPVGLSTRDRLFHDFLATALGPTPTTTQQRLLRQAGGRRWVVATNVELADATRLTVRQVRAAITSLVSTGLAERLTCRGDGAAWGVRLVTPC</sequence>
<dbReference type="KEGG" id="uli:ETAA1_37700"/>
<dbReference type="AlphaFoldDB" id="A0A517XWC7"/>